<evidence type="ECO:0000259" key="9">
    <source>
        <dbReference type="Pfam" id="PF04095"/>
    </source>
</evidence>
<dbReference type="InterPro" id="IPR006406">
    <property type="entry name" value="Nic_PRibTrfase"/>
</dbReference>
<dbReference type="PANTHER" id="PTHR11098">
    <property type="entry name" value="NICOTINATE PHOSPHORIBOSYLTRANSFERASE"/>
    <property type="match status" value="1"/>
</dbReference>
<dbReference type="InterPro" id="IPR041525">
    <property type="entry name" value="N/Namide_PRibTrfase"/>
</dbReference>
<dbReference type="GO" id="GO:0034355">
    <property type="term" value="P:NAD+ biosynthetic process via the salvage pathway"/>
    <property type="evidence" value="ECO:0007669"/>
    <property type="project" value="TreeGrafter"/>
</dbReference>
<dbReference type="EMBL" id="CP014587">
    <property type="protein sequence ID" value="ANZ77890.1"/>
    <property type="molecule type" value="Genomic_DNA"/>
</dbReference>
<protein>
    <recommendedName>
        <fullName evidence="3 8">Nicotinate phosphoribosyltransferase</fullName>
        <ecNumber evidence="3 8">6.3.4.21</ecNumber>
    </recommendedName>
</protein>
<dbReference type="SUPFAM" id="SSF54675">
    <property type="entry name" value="Nicotinate/Quinolinate PRTase N-terminal domain-like"/>
    <property type="match status" value="1"/>
</dbReference>
<comment type="pathway">
    <text evidence="1 8">Cofactor biosynthesis; NAD(+) biosynthesis; nicotinate D-ribonucleotide from nicotinate: step 1/1.</text>
</comment>
<sequence>MAIASLLDTDLYKITMQAAVHKNFLNVPVKYKYTNRTKALSLNKEAIAWLKPQILALGDLRYSDDEIEFLKTNYGYLPAEFFVFLRDFKLNPEKEITLINEDDPENFGLEIAGTWVQTIPYEIPLLSLISEAYFKFVDVNWTLDGQFELAYEKCKTLITNECAFSEFGTRRRRSYETQKIVLEGLLKCANDNPDLKHFFLGTSNVYFAKQLGLTATGTVAHEWMMGIAAIHNDYVNANKLAMDYWIKTVGPDHAGLALTDTFGTEAFLRHFVPPYSDYYIGVRQDSGNPEQYAKLIATHFYEKLGLPKYSKSICFSDALNVEKCLRYKKTAEALGLKVTFGIGTCMTNDFKNSPPLNIVIKLLEADGKPAIKISDNIGKNMGDPATVKRVKQELGYVEKDWEEDETKRWK</sequence>
<dbReference type="InterPro" id="IPR036068">
    <property type="entry name" value="Nicotinate_pribotase-like_C"/>
</dbReference>
<evidence type="ECO:0000256" key="5">
    <source>
        <dbReference type="ARBA" id="ARBA00022598"/>
    </source>
</evidence>
<dbReference type="GO" id="GO:0004516">
    <property type="term" value="F:nicotinate phosphoribosyltransferase activity"/>
    <property type="evidence" value="ECO:0007669"/>
    <property type="project" value="UniProtKB-UniRule"/>
</dbReference>
<name>A0A1B2JIM3_PICPA</name>
<evidence type="ECO:0000256" key="1">
    <source>
        <dbReference type="ARBA" id="ARBA00004952"/>
    </source>
</evidence>
<organism evidence="11 12">
    <name type="scientific">Komagataella pastoris</name>
    <name type="common">Yeast</name>
    <name type="synonym">Pichia pastoris</name>
    <dbReference type="NCBI Taxonomy" id="4922"/>
    <lineage>
        <taxon>Eukaryota</taxon>
        <taxon>Fungi</taxon>
        <taxon>Dikarya</taxon>
        <taxon>Ascomycota</taxon>
        <taxon>Saccharomycotina</taxon>
        <taxon>Pichiomycetes</taxon>
        <taxon>Pichiales</taxon>
        <taxon>Pichiaceae</taxon>
        <taxon>Komagataella</taxon>
    </lineage>
</organism>
<feature type="domain" description="Nicotinate/nicotinamide phosphoribosyltransferase" evidence="9">
    <location>
        <begin position="162"/>
        <end position="395"/>
    </location>
</feature>
<dbReference type="PIRSF" id="PIRSF000484">
    <property type="entry name" value="NAPRT"/>
    <property type="match status" value="1"/>
</dbReference>
<evidence type="ECO:0000256" key="7">
    <source>
        <dbReference type="ARBA" id="ARBA00048668"/>
    </source>
</evidence>
<keyword evidence="12" id="KW-1185">Reference proteome</keyword>
<dbReference type="InterPro" id="IPR007229">
    <property type="entry name" value="Nic_PRibTrfase-Fam"/>
</dbReference>
<dbReference type="Pfam" id="PF17767">
    <property type="entry name" value="NAPRTase_N"/>
    <property type="match status" value="1"/>
</dbReference>
<dbReference type="SUPFAM" id="SSF51690">
    <property type="entry name" value="Nicotinate/Quinolinate PRTase C-terminal domain-like"/>
    <property type="match status" value="1"/>
</dbReference>
<gene>
    <name evidence="11" type="primary">NPT1</name>
    <name evidence="11" type="ORF">ATY40_BA7505040</name>
</gene>
<dbReference type="InterPro" id="IPR040727">
    <property type="entry name" value="NAPRTase_N"/>
</dbReference>
<keyword evidence="6 8" id="KW-0662">Pyridine nucleotide biosynthesis</keyword>
<proteinExistence type="inferred from homology"/>
<dbReference type="Gene3D" id="3.20.140.10">
    <property type="entry name" value="nicotinate phosphoribosyltransferase"/>
    <property type="match status" value="1"/>
</dbReference>
<evidence type="ECO:0000313" key="12">
    <source>
        <dbReference type="Proteomes" id="UP000094565"/>
    </source>
</evidence>
<dbReference type="PANTHER" id="PTHR11098:SF1">
    <property type="entry name" value="NICOTINATE PHOSPHORIBOSYLTRANSFERASE"/>
    <property type="match status" value="1"/>
</dbReference>
<evidence type="ECO:0000256" key="4">
    <source>
        <dbReference type="ARBA" id="ARBA00022553"/>
    </source>
</evidence>
<comment type="catalytic activity">
    <reaction evidence="7 8">
        <text>5-phospho-alpha-D-ribose 1-diphosphate + nicotinate + ATP + H2O = nicotinate beta-D-ribonucleotide + ADP + phosphate + diphosphate</text>
        <dbReference type="Rhea" id="RHEA:36163"/>
        <dbReference type="ChEBI" id="CHEBI:15377"/>
        <dbReference type="ChEBI" id="CHEBI:30616"/>
        <dbReference type="ChEBI" id="CHEBI:32544"/>
        <dbReference type="ChEBI" id="CHEBI:33019"/>
        <dbReference type="ChEBI" id="CHEBI:43474"/>
        <dbReference type="ChEBI" id="CHEBI:57502"/>
        <dbReference type="ChEBI" id="CHEBI:58017"/>
        <dbReference type="ChEBI" id="CHEBI:456216"/>
        <dbReference type="EC" id="6.3.4.21"/>
    </reaction>
</comment>
<evidence type="ECO:0000256" key="6">
    <source>
        <dbReference type="ARBA" id="ARBA00022642"/>
    </source>
</evidence>
<evidence type="ECO:0000256" key="3">
    <source>
        <dbReference type="ARBA" id="ARBA00013236"/>
    </source>
</evidence>
<dbReference type="UniPathway" id="UPA00253">
    <property type="reaction ID" value="UER00457"/>
</dbReference>
<evidence type="ECO:0000256" key="8">
    <source>
        <dbReference type="RuleBase" id="RU003838"/>
    </source>
</evidence>
<dbReference type="GO" id="GO:0005829">
    <property type="term" value="C:cytosol"/>
    <property type="evidence" value="ECO:0007669"/>
    <property type="project" value="TreeGrafter"/>
</dbReference>
<evidence type="ECO:0000313" key="11">
    <source>
        <dbReference type="EMBL" id="ANZ77890.1"/>
    </source>
</evidence>
<dbReference type="Pfam" id="PF04095">
    <property type="entry name" value="NAPRTase"/>
    <property type="match status" value="1"/>
</dbReference>
<comment type="similarity">
    <text evidence="2 8">Belongs to the NAPRTase family.</text>
</comment>
<dbReference type="Proteomes" id="UP000094565">
    <property type="component" value="Chromosome 4"/>
</dbReference>
<reference evidence="11 12" key="1">
    <citation type="submission" date="2016-02" db="EMBL/GenBank/DDBJ databases">
        <title>Comparative genomic and transcriptomic foundation for Pichia pastoris.</title>
        <authorList>
            <person name="Love K.R."/>
            <person name="Shah K.A."/>
            <person name="Whittaker C.A."/>
            <person name="Wu J."/>
            <person name="Bartlett M.C."/>
            <person name="Ma D."/>
            <person name="Leeson R.L."/>
            <person name="Priest M."/>
            <person name="Young S.K."/>
            <person name="Love J.C."/>
        </authorList>
    </citation>
    <scope>NUCLEOTIDE SEQUENCE [LARGE SCALE GENOMIC DNA]</scope>
    <source>
        <strain evidence="11 12">ATCC 28485</strain>
    </source>
</reference>
<evidence type="ECO:0000256" key="2">
    <source>
        <dbReference type="ARBA" id="ARBA00010897"/>
    </source>
</evidence>
<comment type="PTM">
    <text evidence="8">Transiently phosphorylated on a His residue during the reaction cycle. Phosphorylation strongly increases the affinity for substrates and increases the rate of nicotinate D-ribonucleotide production. Dephosphorylation regenerates the low-affinity form of the enzyme, leading to product release.</text>
</comment>
<keyword evidence="5 8" id="KW-0436">Ligase</keyword>
<comment type="function">
    <text evidence="8">Catalyzes the synthesis of beta-nicotinate D-ribonucleotide from nicotinate and 5-phospho-D-ribose 1-phosphate at the expense of ATP.</text>
</comment>
<dbReference type="EC" id="6.3.4.21" evidence="3 8"/>
<accession>A0A1B2JIM3</accession>
<dbReference type="NCBIfam" id="TIGR01514">
    <property type="entry name" value="NAPRTase"/>
    <property type="match status" value="1"/>
</dbReference>
<keyword evidence="4" id="KW-0597">Phosphoprotein</keyword>
<evidence type="ECO:0000259" key="10">
    <source>
        <dbReference type="Pfam" id="PF17767"/>
    </source>
</evidence>
<feature type="domain" description="Nicotinate phosphoribosyltransferase N-terminal" evidence="10">
    <location>
        <begin position="7"/>
        <end position="130"/>
    </location>
</feature>
<dbReference type="AlphaFoldDB" id="A0A1B2JIM3"/>
<dbReference type="OrthoDB" id="193380at2759"/>